<dbReference type="PANTHER" id="PTHR42711:SF5">
    <property type="entry name" value="ABC TRANSPORTER ATP-BINDING PROTEIN NATA"/>
    <property type="match status" value="1"/>
</dbReference>
<dbReference type="CDD" id="cd03230">
    <property type="entry name" value="ABC_DR_subfamily_A"/>
    <property type="match status" value="1"/>
</dbReference>
<accession>A0A9E8RXQ9</accession>
<keyword evidence="4 6" id="KW-0067">ATP-binding</keyword>
<dbReference type="InterPro" id="IPR027417">
    <property type="entry name" value="P-loop_NTPase"/>
</dbReference>
<evidence type="ECO:0000256" key="1">
    <source>
        <dbReference type="ARBA" id="ARBA00005417"/>
    </source>
</evidence>
<dbReference type="InterPro" id="IPR050763">
    <property type="entry name" value="ABC_transporter_ATP-binding"/>
</dbReference>
<reference evidence="6" key="1">
    <citation type="submission" date="2022-09" db="EMBL/GenBank/DDBJ databases">
        <title>Complete Genomes of Fervidibacillus albus and Fervidibacillus halotolerans isolated from tidal flat sediments.</title>
        <authorList>
            <person name="Kwon K.K."/>
            <person name="Yang S.-H."/>
            <person name="Park M.J."/>
            <person name="Oh H.-M."/>
        </authorList>
    </citation>
    <scope>NUCLEOTIDE SEQUENCE</scope>
    <source>
        <strain evidence="6">MEBiC13591</strain>
    </source>
</reference>
<dbReference type="Gene3D" id="3.40.50.300">
    <property type="entry name" value="P-loop containing nucleotide triphosphate hydrolases"/>
    <property type="match status" value="1"/>
</dbReference>
<gene>
    <name evidence="6" type="ORF">OE104_00135</name>
</gene>
<dbReference type="Pfam" id="PF00005">
    <property type="entry name" value="ABC_tran"/>
    <property type="match status" value="1"/>
</dbReference>
<dbReference type="GO" id="GO:0016887">
    <property type="term" value="F:ATP hydrolysis activity"/>
    <property type="evidence" value="ECO:0007669"/>
    <property type="project" value="InterPro"/>
</dbReference>
<proteinExistence type="inferred from homology"/>
<dbReference type="SMR" id="A0A9E8RXQ9"/>
<keyword evidence="2" id="KW-0813">Transport</keyword>
<dbReference type="KEGG" id="faf:OE104_00135"/>
<comment type="similarity">
    <text evidence="1">Belongs to the ABC transporter superfamily.</text>
</comment>
<dbReference type="AlphaFoldDB" id="A0A9E8RXQ9"/>
<keyword evidence="7" id="KW-1185">Reference proteome</keyword>
<evidence type="ECO:0000256" key="4">
    <source>
        <dbReference type="ARBA" id="ARBA00022840"/>
    </source>
</evidence>
<evidence type="ECO:0000313" key="6">
    <source>
        <dbReference type="EMBL" id="WAA09827.1"/>
    </source>
</evidence>
<dbReference type="EMBL" id="CP106878">
    <property type="protein sequence ID" value="WAA09827.1"/>
    <property type="molecule type" value="Genomic_DNA"/>
</dbReference>
<name>A0A9E8RXQ9_9BACI</name>
<dbReference type="PROSITE" id="PS50893">
    <property type="entry name" value="ABC_TRANSPORTER_2"/>
    <property type="match status" value="1"/>
</dbReference>
<dbReference type="InterPro" id="IPR003439">
    <property type="entry name" value="ABC_transporter-like_ATP-bd"/>
</dbReference>
<evidence type="ECO:0000259" key="5">
    <source>
        <dbReference type="PROSITE" id="PS50893"/>
    </source>
</evidence>
<dbReference type="GO" id="GO:0005524">
    <property type="term" value="F:ATP binding"/>
    <property type="evidence" value="ECO:0007669"/>
    <property type="project" value="UniProtKB-KW"/>
</dbReference>
<evidence type="ECO:0000256" key="3">
    <source>
        <dbReference type="ARBA" id="ARBA00022741"/>
    </source>
</evidence>
<keyword evidence="3" id="KW-0547">Nucleotide-binding</keyword>
<dbReference type="SUPFAM" id="SSF52540">
    <property type="entry name" value="P-loop containing nucleoside triphosphate hydrolases"/>
    <property type="match status" value="1"/>
</dbReference>
<feature type="domain" description="ABC transporter" evidence="5">
    <location>
        <begin position="5"/>
        <end position="226"/>
    </location>
</feature>
<dbReference type="RefSeq" id="WP_275417611.1">
    <property type="nucleotide sequence ID" value="NZ_CP106878.1"/>
</dbReference>
<dbReference type="PANTHER" id="PTHR42711">
    <property type="entry name" value="ABC TRANSPORTER ATP-BINDING PROTEIN"/>
    <property type="match status" value="1"/>
</dbReference>
<dbReference type="Proteomes" id="UP001164718">
    <property type="component" value="Chromosome"/>
</dbReference>
<evidence type="ECO:0000313" key="7">
    <source>
        <dbReference type="Proteomes" id="UP001164718"/>
    </source>
</evidence>
<dbReference type="InterPro" id="IPR003593">
    <property type="entry name" value="AAA+_ATPase"/>
</dbReference>
<evidence type="ECO:0000256" key="2">
    <source>
        <dbReference type="ARBA" id="ARBA00022448"/>
    </source>
</evidence>
<organism evidence="6 7">
    <name type="scientific">Fervidibacillus albus</name>
    <dbReference type="NCBI Taxonomy" id="2980026"/>
    <lineage>
        <taxon>Bacteria</taxon>
        <taxon>Bacillati</taxon>
        <taxon>Bacillota</taxon>
        <taxon>Bacilli</taxon>
        <taxon>Bacillales</taxon>
        <taxon>Bacillaceae</taxon>
        <taxon>Fervidibacillus</taxon>
    </lineage>
</organism>
<protein>
    <submittedName>
        <fullName evidence="6">ABC transporter ATP-binding protein</fullName>
    </submittedName>
</protein>
<dbReference type="SMART" id="SM00382">
    <property type="entry name" value="AAA"/>
    <property type="match status" value="1"/>
</dbReference>
<sequence>MKSFIEVKNVEKSYDQKKVLNNISMTINEPGVYLLAGPNGCGKTTLLESIIGLRQVDRGEILVRGSSNHKHLHKHVGFLLQGTGLRKNLTVKDEMQLIKDLFQMKMDDQSYLKFFHLEQYYLTKTEKLSGGTKRRIMLALLFMPNYEVLILDEPASGLDTESRSAIWNFIKTYSKQKVIFVSDHYLNEAAKYCDYIFLMNKGEIISQGTKEEVLRQMNKTHVLNIQSNALPDLSRKLSLIDEKIVSLEFEGSTYVFLKLEENQTLQHVWEILGDTSAVVEFHAVDFEDVYFYLTGNLTIYNKGERL</sequence>